<comment type="caution">
    <text evidence="3">The sequence shown here is derived from an EMBL/GenBank/DDBJ whole genome shotgun (WGS) entry which is preliminary data.</text>
</comment>
<evidence type="ECO:0000256" key="1">
    <source>
        <dbReference type="SAM" id="MobiDB-lite"/>
    </source>
</evidence>
<gene>
    <name evidence="3" type="ORF">DN069_27035</name>
</gene>
<evidence type="ECO:0008006" key="5">
    <source>
        <dbReference type="Google" id="ProtNLM"/>
    </source>
</evidence>
<dbReference type="RefSeq" id="WP_111505238.1">
    <property type="nucleotide sequence ID" value="NZ_QKYN01000112.1"/>
</dbReference>
<proteinExistence type="predicted"/>
<evidence type="ECO:0000313" key="4">
    <source>
        <dbReference type="Proteomes" id="UP000248889"/>
    </source>
</evidence>
<keyword evidence="2" id="KW-0732">Signal</keyword>
<dbReference type="AlphaFoldDB" id="A0A2X0IC27"/>
<protein>
    <recommendedName>
        <fullName evidence="5">DUF1996 domain-containing protein</fullName>
    </recommendedName>
</protein>
<reference evidence="3 4" key="1">
    <citation type="submission" date="2018-06" db="EMBL/GenBank/DDBJ databases">
        <title>Streptacidiphilus pinicola sp. nov., isolated from pine grove soil.</title>
        <authorList>
            <person name="Roh S.G."/>
            <person name="Park S."/>
            <person name="Kim M.-K."/>
            <person name="Yun B.-R."/>
            <person name="Park J."/>
            <person name="Kim M.J."/>
            <person name="Kim Y.S."/>
            <person name="Kim S.B."/>
        </authorList>
    </citation>
    <scope>NUCLEOTIDE SEQUENCE [LARGE SCALE GENOMIC DNA]</scope>
    <source>
        <strain evidence="3 4">MMS16-CNU450</strain>
    </source>
</reference>
<dbReference type="Proteomes" id="UP000248889">
    <property type="component" value="Unassembled WGS sequence"/>
</dbReference>
<sequence length="561" mass="59406">MGPRNVKKKLQVGISALTALAALTVAPVAANAAASGTTTAGSSAGTAGTHAAHHDCGSNMSWCTEVEDSETLYGEGHYVGHDEPSVLFYSNKAGSGNNDTYTVRLPTDPKTQPKQDGSGSTWNFQLHPAFWFGMAMCDDQSAPGPGQGNAACKPDSDSNIYNDSDPASPHYIGKHPGGAYMEMQFYPPGWAPWPAGSSCDATKWCAALNIDSLSRNYNTGVDNNASCLNAAGVEYVNFAFLTKNGQATSPADPTNNNRFNLDAAHDYFMNSGDVLKLHMFDTGAGFKVEIDDQTAHSRGSMTASVANGFAQLKYDPTATSCTTLPSAYHPMYSTSSEQTRVPWTAHSYSTAYADETGHFEYCAAADPNTGNCTQAAGGSTLDADDNGCFNPSDSLLARIGGCVGNAPTDDDYNGVPYQLTWPGTGNPAADRATKPSPIIFSSPTFRDGQQFQRVAFETDLPRIEDNGTLPVPCNRTTGANCVNPPPGAQFYPYFTTTRMDGSCVWQEGGAHIPGTTNHFGGSSQAEFGGLLGLVYPGVGGPHYLYNDFRNVLDGNPCRNAQ</sequence>
<evidence type="ECO:0000256" key="2">
    <source>
        <dbReference type="SAM" id="SignalP"/>
    </source>
</evidence>
<feature type="chain" id="PRO_5016180884" description="DUF1996 domain-containing protein" evidence="2">
    <location>
        <begin position="33"/>
        <end position="561"/>
    </location>
</feature>
<evidence type="ECO:0000313" key="3">
    <source>
        <dbReference type="EMBL" id="RAG82512.1"/>
    </source>
</evidence>
<keyword evidence="4" id="KW-1185">Reference proteome</keyword>
<dbReference type="EMBL" id="QKYN01000112">
    <property type="protein sequence ID" value="RAG82512.1"/>
    <property type="molecule type" value="Genomic_DNA"/>
</dbReference>
<accession>A0A2X0IC27</accession>
<feature type="signal peptide" evidence="2">
    <location>
        <begin position="1"/>
        <end position="32"/>
    </location>
</feature>
<dbReference type="OrthoDB" id="4846939at2"/>
<name>A0A2X0IC27_9ACTN</name>
<organism evidence="3 4">
    <name type="scientific">Streptacidiphilus pinicola</name>
    <dbReference type="NCBI Taxonomy" id="2219663"/>
    <lineage>
        <taxon>Bacteria</taxon>
        <taxon>Bacillati</taxon>
        <taxon>Actinomycetota</taxon>
        <taxon>Actinomycetes</taxon>
        <taxon>Kitasatosporales</taxon>
        <taxon>Streptomycetaceae</taxon>
        <taxon>Streptacidiphilus</taxon>
    </lineage>
</organism>
<feature type="region of interest" description="Disordered" evidence="1">
    <location>
        <begin position="143"/>
        <end position="167"/>
    </location>
</feature>